<dbReference type="AlphaFoldDB" id="A0A6I2GG35"/>
<evidence type="ECO:0000259" key="1">
    <source>
        <dbReference type="Pfam" id="PF05043"/>
    </source>
</evidence>
<comment type="caution">
    <text evidence="2">The sequence shown here is derived from an EMBL/GenBank/DDBJ whole genome shotgun (WGS) entry which is preliminary data.</text>
</comment>
<evidence type="ECO:0000313" key="3">
    <source>
        <dbReference type="Proteomes" id="UP000430975"/>
    </source>
</evidence>
<reference evidence="2 3" key="1">
    <citation type="submission" date="2019-11" db="EMBL/GenBank/DDBJ databases">
        <title>Characterisation of Fundicoccus ignavus gen. nov. sp. nov., a novel genus of the family Aerococcaceae isolated from bulk tank milk.</title>
        <authorList>
            <person name="Siebert A."/>
            <person name="Huptas C."/>
            <person name="Wenning M."/>
            <person name="Scherer S."/>
            <person name="Doll E.V."/>
        </authorList>
    </citation>
    <scope>NUCLEOTIDE SEQUENCE [LARGE SCALE GENOMIC DNA]</scope>
    <source>
        <strain evidence="2 3">WS4759</strain>
    </source>
</reference>
<dbReference type="Pfam" id="PF18333">
    <property type="entry name" value="ssDNA_DBD"/>
    <property type="match status" value="1"/>
</dbReference>
<dbReference type="InterPro" id="IPR036388">
    <property type="entry name" value="WH-like_DNA-bd_sf"/>
</dbReference>
<dbReference type="Gene3D" id="1.10.10.10">
    <property type="entry name" value="Winged helix-like DNA-binding domain superfamily/Winged helix DNA-binding domain"/>
    <property type="match status" value="1"/>
</dbReference>
<dbReference type="EMBL" id="WJQS01000001">
    <property type="protein sequence ID" value="MRI84461.1"/>
    <property type="molecule type" value="Genomic_DNA"/>
</dbReference>
<feature type="domain" description="Mga helix-turn-helix" evidence="1">
    <location>
        <begin position="1"/>
        <end position="76"/>
    </location>
</feature>
<dbReference type="InterPro" id="IPR007737">
    <property type="entry name" value="Mga_HTH"/>
</dbReference>
<dbReference type="Gene3D" id="3.40.50.2300">
    <property type="match status" value="1"/>
</dbReference>
<name>A0A6I2GG35_9LACT</name>
<keyword evidence="3" id="KW-1185">Reference proteome</keyword>
<proteinExistence type="predicted"/>
<dbReference type="Pfam" id="PF05043">
    <property type="entry name" value="Mga"/>
    <property type="match status" value="1"/>
</dbReference>
<dbReference type="Proteomes" id="UP000430975">
    <property type="component" value="Unassembled WGS sequence"/>
</dbReference>
<organism evidence="2 3">
    <name type="scientific">Fundicoccus ignavus</name>
    <dbReference type="NCBI Taxonomy" id="2664442"/>
    <lineage>
        <taxon>Bacteria</taxon>
        <taxon>Bacillati</taxon>
        <taxon>Bacillota</taxon>
        <taxon>Bacilli</taxon>
        <taxon>Lactobacillales</taxon>
        <taxon>Aerococcaceae</taxon>
        <taxon>Fundicoccus</taxon>
    </lineage>
</organism>
<gene>
    <name evidence="2" type="ORF">GIY09_00920</name>
</gene>
<evidence type="ECO:0000313" key="2">
    <source>
        <dbReference type="EMBL" id="MRI84461.1"/>
    </source>
</evidence>
<protein>
    <recommendedName>
        <fullName evidence="1">Mga helix-turn-helix domain-containing protein</fullName>
    </recommendedName>
</protein>
<dbReference type="Gene3D" id="1.10.1790.30">
    <property type="match status" value="1"/>
</dbReference>
<sequence length="389" mass="45996">MQKSLGIQVVKQLLFSRQVAVPQFIHHQGLSYESLKRETKKINASIQAYQIQIELTPQSMSWQGDESSVRIFYHRLLLYFTHTNFFFSDYAIQQANYDRFLNRLERKQLGVQNEVILGTCWFYINIIRQRAQAMIEAFTYDPEDPLYLLYHQDLIQLYGYEGIQLADDELFFAFFCFMDSWNYTVDEQFKQLLRTHYSVLLEKSRLFVHSLSEHYQLPALNNSQLTENITLFLIKYFESRRLLDKFLMEYHDVLVVVQAKFPQLYQWVQEEMRNYRFAGILKASEYANSTAVLLIQTAIYQVAPQKIKVYLVFQGEPAWKSFLAQELQATLGPRVELTTANPDQIQAHDLIIANYTFQPTSPAKIYYVSMVPTPKELDTLRQTIRYLYL</sequence>
<accession>A0A6I2GG35</accession>
<dbReference type="Gene3D" id="1.10.1790.40">
    <property type="match status" value="1"/>
</dbReference>